<sequence length="50" mass="5683">MPGSCTKYASYRSYNIPGINQGDTVDEYFTNSTHVDYKACLGNINYFCLF</sequence>
<proteinExistence type="predicted"/>
<dbReference type="AlphaFoldDB" id="A0A9N8VX65"/>
<accession>A0A9N8VX65</accession>
<dbReference type="EMBL" id="CAJVPY010000326">
    <property type="protein sequence ID" value="CAG8465947.1"/>
    <property type="molecule type" value="Genomic_DNA"/>
</dbReference>
<reference evidence="1" key="1">
    <citation type="submission" date="2021-06" db="EMBL/GenBank/DDBJ databases">
        <authorList>
            <person name="Kallberg Y."/>
            <person name="Tangrot J."/>
            <person name="Rosling A."/>
        </authorList>
    </citation>
    <scope>NUCLEOTIDE SEQUENCE</scope>
    <source>
        <strain evidence="1">MA453B</strain>
    </source>
</reference>
<comment type="caution">
    <text evidence="1">The sequence shown here is derived from an EMBL/GenBank/DDBJ whole genome shotgun (WGS) entry which is preliminary data.</text>
</comment>
<name>A0A9N8VX65_9GLOM</name>
<evidence type="ECO:0000313" key="1">
    <source>
        <dbReference type="EMBL" id="CAG8465947.1"/>
    </source>
</evidence>
<gene>
    <name evidence="1" type="ORF">DERYTH_LOCUS1229</name>
</gene>
<dbReference type="Proteomes" id="UP000789405">
    <property type="component" value="Unassembled WGS sequence"/>
</dbReference>
<organism evidence="1 2">
    <name type="scientific">Dentiscutata erythropus</name>
    <dbReference type="NCBI Taxonomy" id="1348616"/>
    <lineage>
        <taxon>Eukaryota</taxon>
        <taxon>Fungi</taxon>
        <taxon>Fungi incertae sedis</taxon>
        <taxon>Mucoromycota</taxon>
        <taxon>Glomeromycotina</taxon>
        <taxon>Glomeromycetes</taxon>
        <taxon>Diversisporales</taxon>
        <taxon>Gigasporaceae</taxon>
        <taxon>Dentiscutata</taxon>
    </lineage>
</organism>
<protein>
    <submittedName>
        <fullName evidence="1">17593_t:CDS:1</fullName>
    </submittedName>
</protein>
<keyword evidence="2" id="KW-1185">Reference proteome</keyword>
<evidence type="ECO:0000313" key="2">
    <source>
        <dbReference type="Proteomes" id="UP000789405"/>
    </source>
</evidence>